<feature type="compositionally biased region" description="Basic residues" evidence="1">
    <location>
        <begin position="81"/>
        <end position="91"/>
    </location>
</feature>
<name>A0ABU6QIS3_9FABA</name>
<dbReference type="EMBL" id="JASCZI010000366">
    <property type="protein sequence ID" value="MED6111351.1"/>
    <property type="molecule type" value="Genomic_DNA"/>
</dbReference>
<evidence type="ECO:0000256" key="1">
    <source>
        <dbReference type="SAM" id="MobiDB-lite"/>
    </source>
</evidence>
<evidence type="ECO:0008006" key="4">
    <source>
        <dbReference type="Google" id="ProtNLM"/>
    </source>
</evidence>
<keyword evidence="3" id="KW-1185">Reference proteome</keyword>
<dbReference type="Proteomes" id="UP001341840">
    <property type="component" value="Unassembled WGS sequence"/>
</dbReference>
<sequence>MKTKLPSSPPNLSPTAAVLTVVLAAVRTSAGKNNIGFQFFSIFPARTLTACQFQLLFSQFQPPPEFLRRLWSPGKCHGRRKSTVGKLHHHQTIVGHSSAAETNLHHR</sequence>
<proteinExistence type="predicted"/>
<accession>A0ABU6QIS3</accession>
<gene>
    <name evidence="2" type="ORF">PIB30_051563</name>
</gene>
<evidence type="ECO:0000313" key="3">
    <source>
        <dbReference type="Proteomes" id="UP001341840"/>
    </source>
</evidence>
<protein>
    <recommendedName>
        <fullName evidence="4">Secreted protein</fullName>
    </recommendedName>
</protein>
<reference evidence="2 3" key="1">
    <citation type="journal article" date="2023" name="Plants (Basel)">
        <title>Bridging the Gap: Combining Genomics and Transcriptomics Approaches to Understand Stylosanthes scabra, an Orphan Legume from the Brazilian Caatinga.</title>
        <authorList>
            <person name="Ferreira-Neto J.R.C."/>
            <person name="da Silva M.D."/>
            <person name="Binneck E."/>
            <person name="de Melo N.F."/>
            <person name="da Silva R.H."/>
            <person name="de Melo A.L.T.M."/>
            <person name="Pandolfi V."/>
            <person name="Bustamante F.O."/>
            <person name="Brasileiro-Vidal A.C."/>
            <person name="Benko-Iseppon A.M."/>
        </authorList>
    </citation>
    <scope>NUCLEOTIDE SEQUENCE [LARGE SCALE GENOMIC DNA]</scope>
    <source>
        <tissue evidence="2">Leaves</tissue>
    </source>
</reference>
<feature type="region of interest" description="Disordered" evidence="1">
    <location>
        <begin position="81"/>
        <end position="107"/>
    </location>
</feature>
<organism evidence="2 3">
    <name type="scientific">Stylosanthes scabra</name>
    <dbReference type="NCBI Taxonomy" id="79078"/>
    <lineage>
        <taxon>Eukaryota</taxon>
        <taxon>Viridiplantae</taxon>
        <taxon>Streptophyta</taxon>
        <taxon>Embryophyta</taxon>
        <taxon>Tracheophyta</taxon>
        <taxon>Spermatophyta</taxon>
        <taxon>Magnoliopsida</taxon>
        <taxon>eudicotyledons</taxon>
        <taxon>Gunneridae</taxon>
        <taxon>Pentapetalae</taxon>
        <taxon>rosids</taxon>
        <taxon>fabids</taxon>
        <taxon>Fabales</taxon>
        <taxon>Fabaceae</taxon>
        <taxon>Papilionoideae</taxon>
        <taxon>50 kb inversion clade</taxon>
        <taxon>dalbergioids sensu lato</taxon>
        <taxon>Dalbergieae</taxon>
        <taxon>Pterocarpus clade</taxon>
        <taxon>Stylosanthes</taxon>
    </lineage>
</organism>
<comment type="caution">
    <text evidence="2">The sequence shown here is derived from an EMBL/GenBank/DDBJ whole genome shotgun (WGS) entry which is preliminary data.</text>
</comment>
<evidence type="ECO:0000313" key="2">
    <source>
        <dbReference type="EMBL" id="MED6111351.1"/>
    </source>
</evidence>